<evidence type="ECO:0000259" key="1">
    <source>
        <dbReference type="PROSITE" id="PS50097"/>
    </source>
</evidence>
<protein>
    <recommendedName>
        <fullName evidence="1">BTB domain-containing protein</fullName>
    </recommendedName>
</protein>
<sequence>MAEIMAQVPQQVHEFYPVIKHLNAQQLTPLHPSLLKYNFRSWIQKMPPAGHDSGSYSRRFSEVISSDWKSIFAIDPICGVNLEEKRFEFKVGDFMLHYTFHSKTQEGRKQDHAVYYSYATLRKRVCFVGASLDVFVNMQGKEKKAVFVVSFCKCASCMQPWCLNVVLGEPNPRMFEFDITSLKPVDMCLRFKYNKDKHDVKLTFQPGVVDRFDMMKDDDNSNYFAVAYYCSVPLDSLPIFPFQDFVKRVTSHRFSRVTGRTDMDKKNISIEISGIAPIPAVMLNVIQQNKFEQQSSAFSALYENKEYTDLVVFSKDGKAFHCNKIVLRVRSTVFERMLAGRNFKEGQDGTIKLEEGALATETLIKFIYFQDTGIERLSFIGMVGTLKLAHLYGFMELMAISAKALLVKIKELEWEDVETLWDLYSFVNKVDMIQIIARLKIASIMALRRLILAKKNKRVRRDDQDVTESVNRAFGNYADLGKDLTLDLFRLLGGTT</sequence>
<keyword evidence="3" id="KW-1185">Reference proteome</keyword>
<proteinExistence type="predicted"/>
<gene>
    <name evidence="2" type="ORF">ODALV1_LOCUS6342</name>
</gene>
<comment type="caution">
    <text evidence="2">The sequence shown here is derived from an EMBL/GenBank/DDBJ whole genome shotgun (WGS) entry which is preliminary data.</text>
</comment>
<dbReference type="SUPFAM" id="SSF54695">
    <property type="entry name" value="POZ domain"/>
    <property type="match status" value="1"/>
</dbReference>
<feature type="domain" description="BTB" evidence="1">
    <location>
        <begin position="308"/>
        <end position="376"/>
    </location>
</feature>
<dbReference type="EMBL" id="CAXLJM020000019">
    <property type="protein sequence ID" value="CAL8086126.1"/>
    <property type="molecule type" value="Genomic_DNA"/>
</dbReference>
<dbReference type="InterPro" id="IPR000210">
    <property type="entry name" value="BTB/POZ_dom"/>
</dbReference>
<organism evidence="2 3">
    <name type="scientific">Orchesella dallaii</name>
    <dbReference type="NCBI Taxonomy" id="48710"/>
    <lineage>
        <taxon>Eukaryota</taxon>
        <taxon>Metazoa</taxon>
        <taxon>Ecdysozoa</taxon>
        <taxon>Arthropoda</taxon>
        <taxon>Hexapoda</taxon>
        <taxon>Collembola</taxon>
        <taxon>Entomobryomorpha</taxon>
        <taxon>Entomobryoidea</taxon>
        <taxon>Orchesellidae</taxon>
        <taxon>Orchesellinae</taxon>
        <taxon>Orchesella</taxon>
    </lineage>
</organism>
<dbReference type="Pfam" id="PF00651">
    <property type="entry name" value="BTB"/>
    <property type="match status" value="1"/>
</dbReference>
<dbReference type="PROSITE" id="PS50097">
    <property type="entry name" value="BTB"/>
    <property type="match status" value="1"/>
</dbReference>
<reference evidence="2 3" key="1">
    <citation type="submission" date="2024-08" db="EMBL/GenBank/DDBJ databases">
        <authorList>
            <person name="Cucini C."/>
            <person name="Frati F."/>
        </authorList>
    </citation>
    <scope>NUCLEOTIDE SEQUENCE [LARGE SCALE GENOMIC DNA]</scope>
</reference>
<evidence type="ECO:0000313" key="3">
    <source>
        <dbReference type="Proteomes" id="UP001642540"/>
    </source>
</evidence>
<dbReference type="Proteomes" id="UP001642540">
    <property type="component" value="Unassembled WGS sequence"/>
</dbReference>
<dbReference type="InterPro" id="IPR011333">
    <property type="entry name" value="SKP1/BTB/POZ_sf"/>
</dbReference>
<name>A0ABP1Q262_9HEXA</name>
<accession>A0ABP1Q262</accession>
<evidence type="ECO:0000313" key="2">
    <source>
        <dbReference type="EMBL" id="CAL8086126.1"/>
    </source>
</evidence>
<dbReference type="Gene3D" id="3.30.710.10">
    <property type="entry name" value="Potassium Channel Kv1.1, Chain A"/>
    <property type="match status" value="1"/>
</dbReference>